<evidence type="ECO:0000259" key="2">
    <source>
        <dbReference type="Pfam" id="PF17802"/>
    </source>
</evidence>
<dbReference type="KEGG" id="baqk:QN215_01250"/>
<organism evidence="3">
    <name type="scientific">Bifidobacterium aquikefiricola</name>
    <dbReference type="NCBI Taxonomy" id="3059038"/>
    <lineage>
        <taxon>Bacteria</taxon>
        <taxon>Bacillati</taxon>
        <taxon>Actinomycetota</taxon>
        <taxon>Actinomycetes</taxon>
        <taxon>Bifidobacteriales</taxon>
        <taxon>Bifidobacteriaceae</taxon>
        <taxon>Bifidobacterium</taxon>
    </lineage>
</organism>
<evidence type="ECO:0000313" key="3">
    <source>
        <dbReference type="EMBL" id="XDS44791.1"/>
    </source>
</evidence>
<dbReference type="Pfam" id="PF17802">
    <property type="entry name" value="SpaA"/>
    <property type="match status" value="1"/>
</dbReference>
<dbReference type="AlphaFoldDB" id="A0AB39U7B4"/>
<feature type="transmembrane region" description="Helical" evidence="1">
    <location>
        <begin position="52"/>
        <end position="72"/>
    </location>
</feature>
<reference evidence="3" key="1">
    <citation type="submission" date="2023-07" db="EMBL/GenBank/DDBJ databases">
        <title>Bifidobacterium aquikefiriaerophilum sp. nov. and Bifidobacterium eccum sp. nov., isolated from water kefir.</title>
        <authorList>
            <person name="Breselge S."/>
            <person name="Bellassi P."/>
            <person name="Barcenilla C."/>
            <person name="Alvarez-Ordonez A."/>
            <person name="Morelli L."/>
            <person name="Cotter P.D."/>
        </authorList>
    </citation>
    <scope>NUCLEOTIDE SEQUENCE</scope>
    <source>
        <strain evidence="3">WK041_4_12</strain>
    </source>
</reference>
<feature type="transmembrane region" description="Helical" evidence="1">
    <location>
        <begin position="983"/>
        <end position="1004"/>
    </location>
</feature>
<keyword evidence="1" id="KW-0812">Transmembrane</keyword>
<evidence type="ECO:0000256" key="1">
    <source>
        <dbReference type="SAM" id="Phobius"/>
    </source>
</evidence>
<sequence length="1021" mass="106107">MGMFRVLWSRVGSALSRAAVSLSARHFGHVRLGHAGRSCSPSFWAGVAGRGISAFAALVLSFIMLLSGVLVFSPVERASADTVELGPDGYFSTLNAGDKPVASAGWASTRRIVFGKQGSSGTYNGGTVSGGYKTLAKGAVASVPDADFGPGQNYSKSATTSVAAGEALLWADNVVTAGFRFDTNGTYRNSFDSATGSYRSNLALVSDAVGAANYSSFEQSLLRSAPVEGVCTAAQSAGCSSGSYTAQSNSVNSYKVFPLSIGDVRQYFNHTSGWSRDSNLVCPSSACANGVSGFWLRSAYWSYAQRALVGWFDGLPAYYVTDDTGFGLRQAFRLNLDNLLLSADSSNQSQSASGDLRLTFVDPGKRLSAWSASVTGGAGSRALNLSGSSDLGSELGWKIVDPAQPGKVLGSGRTSSGGNALLPESQMTDENKDYDLYVWGQQDGSATAGLTNRATEPVKTTIRGGNVTGQAPPFGIELTGTTAGTLRAYRIGEYDETAFTQTGALRSVKLSTPADPVRSSVLAAAGVAGGVHVDGDNPAGWVAAHWLGYPTDPLSDDSTSAFSPFAGRLQLFARALRDRVLADGDASLGGVQGSLSGLSGGPETLVVSGPGLYLVVDDSGASLPIIVGTKVFNEDVGEEGEFVDFVDAGVRGKPRLGVASLKTSVMDVSKRVVNDAGMDGFDVGASVEFEVALQVPDLSGFSSLSYASYEFGVVDMAAAGLVLPDPSEVRVFMDVPAPDTEVTGSLPPSSIGVTGQALTVAGLKALFAEDVSGHVANRADVPAGSLVRIRYAAVVDADTGAKTLLSAAGAGEIQANENMVTLTRSKSDGSTEQKSATANVYSFQVNVMKVDKDTPATRLAGAVFEVSRDGETLEFVDVGDGVYRLAVGGDAVTTQSVVSHTDGSLVLQGVEARELSFRETEAPSGYFKVSGFTVDVLPEWNPDASEVTLASYRTEGTNLAYVSEDGRRVVVGDPIWSLANLPYTGGIGILLLFVAGGTLFILAIRPYYLSHNAEATANLLE</sequence>
<keyword evidence="1" id="KW-0472">Membrane</keyword>
<gene>
    <name evidence="3" type="ORF">QN215_01250</name>
</gene>
<dbReference type="EMBL" id="CP129674">
    <property type="protein sequence ID" value="XDS44791.1"/>
    <property type="molecule type" value="Genomic_DNA"/>
</dbReference>
<protein>
    <submittedName>
        <fullName evidence="3">SpaA isopeptide-forming pilin-related protein</fullName>
    </submittedName>
</protein>
<proteinExistence type="predicted"/>
<dbReference type="InterPro" id="IPR013783">
    <property type="entry name" value="Ig-like_fold"/>
</dbReference>
<dbReference type="InterPro" id="IPR041033">
    <property type="entry name" value="SpaA_PFL_dom_1"/>
</dbReference>
<dbReference type="GO" id="GO:0005975">
    <property type="term" value="P:carbohydrate metabolic process"/>
    <property type="evidence" value="ECO:0007669"/>
    <property type="project" value="UniProtKB-ARBA"/>
</dbReference>
<feature type="domain" description="SpaA-like prealbumin fold" evidence="2">
    <location>
        <begin position="844"/>
        <end position="936"/>
    </location>
</feature>
<keyword evidence="1" id="KW-1133">Transmembrane helix</keyword>
<dbReference type="Gene3D" id="2.60.40.10">
    <property type="entry name" value="Immunoglobulins"/>
    <property type="match status" value="1"/>
</dbReference>
<name>A0AB39U7B4_9BIFI</name>
<accession>A0AB39U7B4</accession>
<dbReference type="RefSeq" id="WP_369344337.1">
    <property type="nucleotide sequence ID" value="NZ_CP129674.1"/>
</dbReference>